<gene>
    <name evidence="1" type="ORF">K460DRAFT_267363</name>
</gene>
<dbReference type="Proteomes" id="UP000800039">
    <property type="component" value="Unassembled WGS sequence"/>
</dbReference>
<dbReference type="EMBL" id="ML976618">
    <property type="protein sequence ID" value="KAF1842126.1"/>
    <property type="molecule type" value="Genomic_DNA"/>
</dbReference>
<dbReference type="OrthoDB" id="3796132at2759"/>
<name>A0A9P4GB29_9PLEO</name>
<dbReference type="GeneID" id="63844777"/>
<dbReference type="AlphaFoldDB" id="A0A9P4GB29"/>
<evidence type="ECO:0000313" key="1">
    <source>
        <dbReference type="EMBL" id="KAF1842126.1"/>
    </source>
</evidence>
<feature type="non-terminal residue" evidence="1">
    <location>
        <position position="113"/>
    </location>
</feature>
<protein>
    <submittedName>
        <fullName evidence="1">Uncharacterized protein</fullName>
    </submittedName>
</protein>
<accession>A0A9P4GB29</accession>
<comment type="caution">
    <text evidence="1">The sequence shown here is derived from an EMBL/GenBank/DDBJ whole genome shotgun (WGS) entry which is preliminary data.</text>
</comment>
<keyword evidence="2" id="KW-1185">Reference proteome</keyword>
<evidence type="ECO:0000313" key="2">
    <source>
        <dbReference type="Proteomes" id="UP000800039"/>
    </source>
</evidence>
<reference evidence="1" key="1">
    <citation type="submission" date="2020-01" db="EMBL/GenBank/DDBJ databases">
        <authorList>
            <consortium name="DOE Joint Genome Institute"/>
            <person name="Haridas S."/>
            <person name="Albert R."/>
            <person name="Binder M."/>
            <person name="Bloem J."/>
            <person name="Labutti K."/>
            <person name="Salamov A."/>
            <person name="Andreopoulos B."/>
            <person name="Baker S.E."/>
            <person name="Barry K."/>
            <person name="Bills G."/>
            <person name="Bluhm B.H."/>
            <person name="Cannon C."/>
            <person name="Castanera R."/>
            <person name="Culley D.E."/>
            <person name="Daum C."/>
            <person name="Ezra D."/>
            <person name="Gonzalez J.B."/>
            <person name="Henrissat B."/>
            <person name="Kuo A."/>
            <person name="Liang C."/>
            <person name="Lipzen A."/>
            <person name="Lutzoni F."/>
            <person name="Magnuson J."/>
            <person name="Mondo S."/>
            <person name="Nolan M."/>
            <person name="Ohm R."/>
            <person name="Pangilinan J."/>
            <person name="Park H.-J."/>
            <person name="Ramirez L."/>
            <person name="Alfaro M."/>
            <person name="Sun H."/>
            <person name="Tritt A."/>
            <person name="Yoshinaga Y."/>
            <person name="Zwiers L.-H."/>
            <person name="Turgeon B.G."/>
            <person name="Goodwin S.B."/>
            <person name="Spatafora J.W."/>
            <person name="Crous P.W."/>
            <person name="Grigoriev I.V."/>
        </authorList>
    </citation>
    <scope>NUCLEOTIDE SEQUENCE</scope>
    <source>
        <strain evidence="1">CBS 394.84</strain>
    </source>
</reference>
<dbReference type="RefSeq" id="XP_040784689.1">
    <property type="nucleotide sequence ID" value="XM_040927524.1"/>
</dbReference>
<sequence>MSCPLLSQIQALPVGSLITSALKLLDPADFKTFHNAYRHPPTTINKAHLAEVIYYQLGKNMAAQQKWNDMTRLQLEHELRWRALLEEGEVLTDWKLRLRLAGAAFRERQEIEQ</sequence>
<organism evidence="1 2">
    <name type="scientific">Cucurbitaria berberidis CBS 394.84</name>
    <dbReference type="NCBI Taxonomy" id="1168544"/>
    <lineage>
        <taxon>Eukaryota</taxon>
        <taxon>Fungi</taxon>
        <taxon>Dikarya</taxon>
        <taxon>Ascomycota</taxon>
        <taxon>Pezizomycotina</taxon>
        <taxon>Dothideomycetes</taxon>
        <taxon>Pleosporomycetidae</taxon>
        <taxon>Pleosporales</taxon>
        <taxon>Pleosporineae</taxon>
        <taxon>Cucurbitariaceae</taxon>
        <taxon>Cucurbitaria</taxon>
    </lineage>
</organism>
<proteinExistence type="predicted"/>